<comment type="subcellular location">
    <subcellularLocation>
        <location evidence="1">Cell inner membrane</location>
        <topology evidence="1">Multi-pass membrane protein</topology>
    </subcellularLocation>
    <subcellularLocation>
        <location evidence="8">Cell membrane</location>
        <topology evidence="8">Multi-pass membrane protein</topology>
    </subcellularLocation>
</comment>
<dbReference type="GO" id="GO:0055085">
    <property type="term" value="P:transmembrane transport"/>
    <property type="evidence" value="ECO:0007669"/>
    <property type="project" value="InterPro"/>
</dbReference>
<comment type="caution">
    <text evidence="10">The sequence shown here is derived from an EMBL/GenBank/DDBJ whole genome shotgun (WGS) entry which is preliminary data.</text>
</comment>
<evidence type="ECO:0000256" key="1">
    <source>
        <dbReference type="ARBA" id="ARBA00004429"/>
    </source>
</evidence>
<evidence type="ECO:0000256" key="2">
    <source>
        <dbReference type="ARBA" id="ARBA00022448"/>
    </source>
</evidence>
<proteinExistence type="inferred from homology"/>
<dbReference type="GO" id="GO:0005886">
    <property type="term" value="C:plasma membrane"/>
    <property type="evidence" value="ECO:0007669"/>
    <property type="project" value="UniProtKB-SubCell"/>
</dbReference>
<sequence>MTRKLALLLIVTVLFLPFLPLLIWSFAKGWYFPQLLPQDWTLQNWVSILAISSKVGQGFFQSLLIASISTGLALLVGLPAGRALGLMTFPGKGAIKLFLLLPIIVSPLATLMGIQFMLIRLGLSGTILGVVLVHLLPTIPYMTLVLSSVYANFDTGYEAQARSLGASPIQVLWQITLPLVAPGVVVGALFAFLISWNEFLLTFFVGSGRVFTLPMVLFTSLQGGNTGLTAAISITSILPALIFLLFSSRALRSDAAIGGLGDV</sequence>
<evidence type="ECO:0000313" key="11">
    <source>
        <dbReference type="Proteomes" id="UP000636505"/>
    </source>
</evidence>
<keyword evidence="5 8" id="KW-0812">Transmembrane</keyword>
<feature type="transmembrane region" description="Helical" evidence="8">
    <location>
        <begin position="171"/>
        <end position="194"/>
    </location>
</feature>
<evidence type="ECO:0000256" key="5">
    <source>
        <dbReference type="ARBA" id="ARBA00022692"/>
    </source>
</evidence>
<dbReference type="AlphaFoldDB" id="A0A8J7A978"/>
<keyword evidence="3" id="KW-1003">Cell membrane</keyword>
<feature type="domain" description="ABC transmembrane type-1" evidence="9">
    <location>
        <begin position="59"/>
        <end position="247"/>
    </location>
</feature>
<name>A0A8J7A978_9CYAN</name>
<keyword evidence="6 8" id="KW-1133">Transmembrane helix</keyword>
<accession>A0A8J7A978</accession>
<dbReference type="InterPro" id="IPR035906">
    <property type="entry name" value="MetI-like_sf"/>
</dbReference>
<evidence type="ECO:0000256" key="4">
    <source>
        <dbReference type="ARBA" id="ARBA00022519"/>
    </source>
</evidence>
<dbReference type="Proteomes" id="UP000636505">
    <property type="component" value="Unassembled WGS sequence"/>
</dbReference>
<evidence type="ECO:0000256" key="6">
    <source>
        <dbReference type="ARBA" id="ARBA00022989"/>
    </source>
</evidence>
<evidence type="ECO:0000256" key="3">
    <source>
        <dbReference type="ARBA" id="ARBA00022475"/>
    </source>
</evidence>
<dbReference type="SUPFAM" id="SSF161098">
    <property type="entry name" value="MetI-like"/>
    <property type="match status" value="1"/>
</dbReference>
<feature type="transmembrane region" description="Helical" evidence="8">
    <location>
        <begin position="125"/>
        <end position="150"/>
    </location>
</feature>
<evidence type="ECO:0000259" key="9">
    <source>
        <dbReference type="PROSITE" id="PS50928"/>
    </source>
</evidence>
<dbReference type="Gene3D" id="1.10.3720.10">
    <property type="entry name" value="MetI-like"/>
    <property type="match status" value="1"/>
</dbReference>
<keyword evidence="7 8" id="KW-0472">Membrane</keyword>
<gene>
    <name evidence="10" type="ORF">IQ241_14105</name>
</gene>
<feature type="transmembrane region" description="Helical" evidence="8">
    <location>
        <begin position="97"/>
        <end position="119"/>
    </location>
</feature>
<keyword evidence="2 8" id="KW-0813">Transport</keyword>
<feature type="transmembrane region" description="Helical" evidence="8">
    <location>
        <begin position="228"/>
        <end position="246"/>
    </location>
</feature>
<dbReference type="Pfam" id="PF00528">
    <property type="entry name" value="BPD_transp_1"/>
    <property type="match status" value="1"/>
</dbReference>
<evidence type="ECO:0000256" key="8">
    <source>
        <dbReference type="RuleBase" id="RU363032"/>
    </source>
</evidence>
<dbReference type="PANTHER" id="PTHR43357">
    <property type="entry name" value="INNER MEMBRANE ABC TRANSPORTER PERMEASE PROTEIN YDCV"/>
    <property type="match status" value="1"/>
</dbReference>
<comment type="similarity">
    <text evidence="8">Belongs to the binding-protein-dependent transport system permease family.</text>
</comment>
<evidence type="ECO:0000256" key="7">
    <source>
        <dbReference type="ARBA" id="ARBA00023136"/>
    </source>
</evidence>
<evidence type="ECO:0000313" key="10">
    <source>
        <dbReference type="EMBL" id="MBE9078415.1"/>
    </source>
</evidence>
<protein>
    <submittedName>
        <fullName evidence="10">ABC transporter permease subunit</fullName>
    </submittedName>
</protein>
<keyword evidence="11" id="KW-1185">Reference proteome</keyword>
<feature type="transmembrane region" description="Helical" evidence="8">
    <location>
        <begin position="63"/>
        <end position="85"/>
    </location>
</feature>
<dbReference type="CDD" id="cd06261">
    <property type="entry name" value="TM_PBP2"/>
    <property type="match status" value="1"/>
</dbReference>
<feature type="transmembrane region" description="Helical" evidence="8">
    <location>
        <begin position="200"/>
        <end position="221"/>
    </location>
</feature>
<reference evidence="10" key="1">
    <citation type="submission" date="2020-10" db="EMBL/GenBank/DDBJ databases">
        <authorList>
            <person name="Castelo-Branco R."/>
            <person name="Eusebio N."/>
            <person name="Adriana R."/>
            <person name="Vieira A."/>
            <person name="Brugerolle De Fraissinette N."/>
            <person name="Rezende De Castro R."/>
            <person name="Schneider M.P."/>
            <person name="Vasconcelos V."/>
            <person name="Leao P.N."/>
        </authorList>
    </citation>
    <scope>NUCLEOTIDE SEQUENCE</scope>
    <source>
        <strain evidence="10">LEGE 07310</strain>
    </source>
</reference>
<dbReference type="PROSITE" id="PS50928">
    <property type="entry name" value="ABC_TM1"/>
    <property type="match status" value="1"/>
</dbReference>
<dbReference type="PANTHER" id="PTHR43357:SF4">
    <property type="entry name" value="INNER MEMBRANE ABC TRANSPORTER PERMEASE PROTEIN YDCV"/>
    <property type="match status" value="1"/>
</dbReference>
<dbReference type="EMBL" id="JADEXG010000032">
    <property type="protein sequence ID" value="MBE9078415.1"/>
    <property type="molecule type" value="Genomic_DNA"/>
</dbReference>
<keyword evidence="4" id="KW-0997">Cell inner membrane</keyword>
<organism evidence="10 11">
    <name type="scientific">Vasconcelosia minhoensis LEGE 07310</name>
    <dbReference type="NCBI Taxonomy" id="915328"/>
    <lineage>
        <taxon>Bacteria</taxon>
        <taxon>Bacillati</taxon>
        <taxon>Cyanobacteriota</taxon>
        <taxon>Cyanophyceae</taxon>
        <taxon>Nodosilineales</taxon>
        <taxon>Cymatolegaceae</taxon>
        <taxon>Vasconcelosia</taxon>
        <taxon>Vasconcelosia minhoensis</taxon>
    </lineage>
</organism>
<dbReference type="InterPro" id="IPR000515">
    <property type="entry name" value="MetI-like"/>
</dbReference>